<comment type="caution">
    <text evidence="1">The sequence shown here is derived from an EMBL/GenBank/DDBJ whole genome shotgun (WGS) entry which is preliminary data.</text>
</comment>
<name>A0AAV4HAN1_9GAST</name>
<accession>A0AAV4HAN1</accession>
<evidence type="ECO:0000313" key="1">
    <source>
        <dbReference type="EMBL" id="GFR94599.1"/>
    </source>
</evidence>
<dbReference type="Proteomes" id="UP000762676">
    <property type="component" value="Unassembled WGS sequence"/>
</dbReference>
<protein>
    <submittedName>
        <fullName evidence="1">Pol polyprotein</fullName>
    </submittedName>
</protein>
<sequence>MKIEAVITTGSQVSTINECSFRRHLQPHGRELERDLCPRLTASNGLDIQKSSYILDDVFIAGRAIPDRVFLIIKDPPGGSRKPCLLGMNIIGGMSGWAGKVNRQPEEEVPLNFSDTARSVGRLAKLSEAVNIPPGIR</sequence>
<dbReference type="AlphaFoldDB" id="A0AAV4HAN1"/>
<gene>
    <name evidence="1" type="ORF">ElyMa_000923200</name>
</gene>
<organism evidence="1 2">
    <name type="scientific">Elysia marginata</name>
    <dbReference type="NCBI Taxonomy" id="1093978"/>
    <lineage>
        <taxon>Eukaryota</taxon>
        <taxon>Metazoa</taxon>
        <taxon>Spiralia</taxon>
        <taxon>Lophotrochozoa</taxon>
        <taxon>Mollusca</taxon>
        <taxon>Gastropoda</taxon>
        <taxon>Heterobranchia</taxon>
        <taxon>Euthyneura</taxon>
        <taxon>Panpulmonata</taxon>
        <taxon>Sacoglossa</taxon>
        <taxon>Placobranchoidea</taxon>
        <taxon>Plakobranchidae</taxon>
        <taxon>Elysia</taxon>
    </lineage>
</organism>
<evidence type="ECO:0000313" key="2">
    <source>
        <dbReference type="Proteomes" id="UP000762676"/>
    </source>
</evidence>
<reference evidence="1 2" key="1">
    <citation type="journal article" date="2021" name="Elife">
        <title>Chloroplast acquisition without the gene transfer in kleptoplastic sea slugs, Plakobranchus ocellatus.</title>
        <authorList>
            <person name="Maeda T."/>
            <person name="Takahashi S."/>
            <person name="Yoshida T."/>
            <person name="Shimamura S."/>
            <person name="Takaki Y."/>
            <person name="Nagai Y."/>
            <person name="Toyoda A."/>
            <person name="Suzuki Y."/>
            <person name="Arimoto A."/>
            <person name="Ishii H."/>
            <person name="Satoh N."/>
            <person name="Nishiyama T."/>
            <person name="Hasebe M."/>
            <person name="Maruyama T."/>
            <person name="Minagawa J."/>
            <person name="Obokata J."/>
            <person name="Shigenobu S."/>
        </authorList>
    </citation>
    <scope>NUCLEOTIDE SEQUENCE [LARGE SCALE GENOMIC DNA]</scope>
</reference>
<dbReference type="EMBL" id="BMAT01001879">
    <property type="protein sequence ID" value="GFR94599.1"/>
    <property type="molecule type" value="Genomic_DNA"/>
</dbReference>
<keyword evidence="2" id="KW-1185">Reference proteome</keyword>
<proteinExistence type="predicted"/>